<reference evidence="1 2" key="1">
    <citation type="submission" date="2016-10" db="EMBL/GenBank/DDBJ databases">
        <title>Complete genome of the TMA-utilizing, human hosted archaeon Methanomethylophilus alvus Gen. nov, sp. nov., strain Mx-05, derived from a pure culture.</title>
        <authorList>
            <person name="Brugere J.-F."/>
            <person name="Ben Hania W."/>
            <person name="Chaudhary P.P."/>
            <person name="Gaci N."/>
            <person name="Borrel G."/>
            <person name="Cao Van Tuat L."/>
            <person name="Fardeau M.-L."/>
            <person name="Harris H.M.B."/>
            <person name="O'Toole P.W."/>
            <person name="Ollivier B."/>
        </authorList>
    </citation>
    <scope>NUCLEOTIDE SEQUENCE [LARGE SCALE GENOMIC DNA]</scope>
    <source>
        <strain evidence="1 2">Mx-05</strain>
    </source>
</reference>
<dbReference type="GeneID" id="41321623"/>
<gene>
    <name evidence="1" type="ORF">BKD89_04110</name>
</gene>
<sequence length="77" mass="8857">MISGIKEFYEALDRGEMEDGTPVQDADKIRYEYGKILAVRMREEYNVPRETVASLFSVSENTITNWVNAWKSSHPSV</sequence>
<dbReference type="RefSeq" id="WP_015504723.1">
    <property type="nucleotide sequence ID" value="NZ_CP017686.1"/>
</dbReference>
<organism evidence="1 2">
    <name type="scientific">Methanomethylophilus alvi</name>
    <dbReference type="NCBI Taxonomy" id="1291540"/>
    <lineage>
        <taxon>Archaea</taxon>
        <taxon>Methanobacteriati</taxon>
        <taxon>Thermoplasmatota</taxon>
        <taxon>Thermoplasmata</taxon>
        <taxon>Methanomassiliicoccales</taxon>
        <taxon>Methanomethylophilaceae</taxon>
        <taxon>Methanomethylophilus</taxon>
    </lineage>
</organism>
<evidence type="ECO:0008006" key="3">
    <source>
        <dbReference type="Google" id="ProtNLM"/>
    </source>
</evidence>
<evidence type="ECO:0000313" key="2">
    <source>
        <dbReference type="Proteomes" id="UP000273278"/>
    </source>
</evidence>
<evidence type="ECO:0000313" key="1">
    <source>
        <dbReference type="EMBL" id="AYQ54988.1"/>
    </source>
</evidence>
<name>A0A3G3IH25_9ARCH</name>
<dbReference type="AlphaFoldDB" id="A0A3G3IH25"/>
<dbReference type="Proteomes" id="UP000273278">
    <property type="component" value="Chromosome"/>
</dbReference>
<proteinExistence type="predicted"/>
<accession>A0A3G3IH25</accession>
<dbReference type="EMBL" id="CP017686">
    <property type="protein sequence ID" value="AYQ54988.1"/>
    <property type="molecule type" value="Genomic_DNA"/>
</dbReference>
<protein>
    <recommendedName>
        <fullName evidence="3">Helix-turn-helix domain-containing protein</fullName>
    </recommendedName>
</protein>